<feature type="transmembrane region" description="Helical" evidence="9">
    <location>
        <begin position="348"/>
        <end position="368"/>
    </location>
</feature>
<dbReference type="PANTHER" id="PTHR30588">
    <property type="entry name" value="BRANCHED-CHAIN AMINO ACID TRANSPORT SYSTEM 2 CARRIER PROTEIN"/>
    <property type="match status" value="1"/>
</dbReference>
<protein>
    <recommendedName>
        <fullName evidence="9">Branched-chain amino acid transport system carrier protein</fullName>
    </recommendedName>
</protein>
<proteinExistence type="inferred from homology"/>
<dbReference type="GO" id="GO:0005304">
    <property type="term" value="F:L-valine transmembrane transporter activity"/>
    <property type="evidence" value="ECO:0007669"/>
    <property type="project" value="TreeGrafter"/>
</dbReference>
<accession>A0A6N4A8L7</accession>
<feature type="transmembrane region" description="Helical" evidence="9">
    <location>
        <begin position="65"/>
        <end position="90"/>
    </location>
</feature>
<feature type="transmembrane region" description="Helical" evidence="9">
    <location>
        <begin position="259"/>
        <end position="284"/>
    </location>
</feature>
<feature type="transmembrane region" description="Helical" evidence="9">
    <location>
        <begin position="142"/>
        <end position="165"/>
    </location>
</feature>
<dbReference type="RefSeq" id="WP_032817366.1">
    <property type="nucleotide sequence ID" value="NZ_MLMO01000035.1"/>
</dbReference>
<evidence type="ECO:0000256" key="6">
    <source>
        <dbReference type="ARBA" id="ARBA00022970"/>
    </source>
</evidence>
<feature type="transmembrane region" description="Helical" evidence="9">
    <location>
        <begin position="374"/>
        <end position="392"/>
    </location>
</feature>
<dbReference type="NCBIfam" id="TIGR00796">
    <property type="entry name" value="livcs"/>
    <property type="match status" value="1"/>
</dbReference>
<dbReference type="Pfam" id="PF05525">
    <property type="entry name" value="Branch_AA_trans"/>
    <property type="match status" value="1"/>
</dbReference>
<organism evidence="10 11">
    <name type="scientific">Oenococcus oeni</name>
    <name type="common">Leuconostoc oenos</name>
    <dbReference type="NCBI Taxonomy" id="1247"/>
    <lineage>
        <taxon>Bacteria</taxon>
        <taxon>Bacillati</taxon>
        <taxon>Bacillota</taxon>
        <taxon>Bacilli</taxon>
        <taxon>Lactobacillales</taxon>
        <taxon>Lactobacillaceae</taxon>
        <taxon>Oenococcus</taxon>
    </lineage>
</organism>
<comment type="subcellular location">
    <subcellularLocation>
        <location evidence="1 9">Cell membrane</location>
        <topology evidence="1 9">Multi-pass membrane protein</topology>
    </subcellularLocation>
</comment>
<dbReference type="GO" id="GO:0015188">
    <property type="term" value="F:L-isoleucine transmembrane transporter activity"/>
    <property type="evidence" value="ECO:0007669"/>
    <property type="project" value="TreeGrafter"/>
</dbReference>
<evidence type="ECO:0000256" key="3">
    <source>
        <dbReference type="ARBA" id="ARBA00022448"/>
    </source>
</evidence>
<dbReference type="GO" id="GO:0015190">
    <property type="term" value="F:L-leucine transmembrane transporter activity"/>
    <property type="evidence" value="ECO:0007669"/>
    <property type="project" value="TreeGrafter"/>
</dbReference>
<dbReference type="Gene3D" id="1.20.1740.10">
    <property type="entry name" value="Amino acid/polyamine transporter I"/>
    <property type="match status" value="1"/>
</dbReference>
<comment type="caution">
    <text evidence="10">The sequence shown here is derived from an EMBL/GenBank/DDBJ whole genome shotgun (WGS) entry which is preliminary data.</text>
</comment>
<comment type="similarity">
    <text evidence="2 9">Belongs to the branched chain amino acid transporter family.</text>
</comment>
<evidence type="ECO:0000313" key="10">
    <source>
        <dbReference type="EMBL" id="OIM21838.1"/>
    </source>
</evidence>
<dbReference type="GO" id="GO:0005886">
    <property type="term" value="C:plasma membrane"/>
    <property type="evidence" value="ECO:0007669"/>
    <property type="project" value="UniProtKB-SubCell"/>
</dbReference>
<evidence type="ECO:0000256" key="9">
    <source>
        <dbReference type="RuleBase" id="RU362122"/>
    </source>
</evidence>
<evidence type="ECO:0000256" key="4">
    <source>
        <dbReference type="ARBA" id="ARBA00022475"/>
    </source>
</evidence>
<evidence type="ECO:0000256" key="7">
    <source>
        <dbReference type="ARBA" id="ARBA00022989"/>
    </source>
</evidence>
<reference evidence="10 11" key="1">
    <citation type="journal article" date="2016" name="BMC Genomics">
        <title>Consensus pan-genome assembly of the specialised wine bacterium Oenococcus oeni.</title>
        <authorList>
            <person name="Sternes P.R."/>
            <person name="Borneman A.R."/>
        </authorList>
    </citation>
    <scope>NUCLEOTIDE SEQUENCE [LARGE SCALE GENOMIC DNA]</scope>
    <source>
        <strain evidence="10 11">AWRIB661</strain>
    </source>
</reference>
<feature type="transmembrane region" description="Helical" evidence="9">
    <location>
        <begin position="397"/>
        <end position="416"/>
    </location>
</feature>
<dbReference type="GO" id="GO:0015818">
    <property type="term" value="P:isoleucine transport"/>
    <property type="evidence" value="ECO:0007669"/>
    <property type="project" value="TreeGrafter"/>
</dbReference>
<feature type="transmembrane region" description="Helical" evidence="9">
    <location>
        <begin position="304"/>
        <end position="327"/>
    </location>
</feature>
<keyword evidence="5 9" id="KW-0812">Transmembrane</keyword>
<sequence length="482" mass="52467">MRNRPAAEIATVDFFIAEKEGKIKMLKKGKRNNTVLVASLIFGMFFGAGNLIFPVQLGQMAGSHWLTAALGFLLTGTLVPFLAILAIAVTHSRGVYDIAKPAAPWFGTLFLVMLHLTIGPFFGTPRTAATAFSMGVSPFLPAKYQTIGMLVFSAIFFALAYYLSIKESNVVAWIAKYLNPLFLVLIVSIVILSFVLPMGSLKQAVQPAYQNNAFFQGFLDGYNTMDGIALLALAVTVVYAVEGLGYSKERVPKMIAKSGLLSILAEVLLYLSLIFLGTSSLGLLKMAPNGATAFSQIVGHYAGNFGTLFTGLVVTLAVFTTAMGLFASFSQDMHRTFPKVSYLNWLRIIAFGSFLTANVGLTNIIAWATPVLMLMYPLALALIFLSLFSNFFHRSKIVYRSILLFVAPAALLDSFANLPMTNLPVISNLVSYYHQFIPLASLGLGWLLPSIVGACVGLLFYSLKNNRQESTLVDDSVQRVND</sequence>
<evidence type="ECO:0000256" key="5">
    <source>
        <dbReference type="ARBA" id="ARBA00022692"/>
    </source>
</evidence>
<keyword evidence="8 9" id="KW-0472">Membrane</keyword>
<gene>
    <name evidence="10" type="ORF">ATX59_02130</name>
</gene>
<keyword evidence="7 9" id="KW-1133">Transmembrane helix</keyword>
<feature type="transmembrane region" description="Helical" evidence="9">
    <location>
        <begin position="102"/>
        <end position="122"/>
    </location>
</feature>
<keyword evidence="3 9" id="KW-0813">Transport</keyword>
<dbReference type="PANTHER" id="PTHR30588:SF0">
    <property type="entry name" value="BRANCHED-CHAIN AMINO ACID PERMEASE BRNQ"/>
    <property type="match status" value="1"/>
</dbReference>
<dbReference type="GO" id="GO:0015820">
    <property type="term" value="P:L-leucine transport"/>
    <property type="evidence" value="ECO:0007669"/>
    <property type="project" value="TreeGrafter"/>
</dbReference>
<feature type="transmembrane region" description="Helical" evidence="9">
    <location>
        <begin position="228"/>
        <end position="247"/>
    </location>
</feature>
<feature type="transmembrane region" description="Helical" evidence="9">
    <location>
        <begin position="34"/>
        <end position="53"/>
    </location>
</feature>
<evidence type="ECO:0000256" key="2">
    <source>
        <dbReference type="ARBA" id="ARBA00008540"/>
    </source>
</evidence>
<feature type="transmembrane region" description="Helical" evidence="9">
    <location>
        <begin position="436"/>
        <end position="461"/>
    </location>
</feature>
<name>A0A6N4A8L7_OENOE</name>
<dbReference type="EMBL" id="MLOK01000024">
    <property type="protein sequence ID" value="OIM21838.1"/>
    <property type="molecule type" value="Genomic_DNA"/>
</dbReference>
<dbReference type="AlphaFoldDB" id="A0A6N4A8L7"/>
<keyword evidence="4" id="KW-1003">Cell membrane</keyword>
<evidence type="ECO:0000256" key="1">
    <source>
        <dbReference type="ARBA" id="ARBA00004651"/>
    </source>
</evidence>
<dbReference type="InterPro" id="IPR004685">
    <property type="entry name" value="Brnchd-chn_aa_trnsp_Livcs"/>
</dbReference>
<keyword evidence="6 9" id="KW-0029">Amino-acid transport</keyword>
<comment type="function">
    <text evidence="9">Component of the transport system for branched-chain amino acids.</text>
</comment>
<feature type="transmembrane region" description="Helical" evidence="9">
    <location>
        <begin position="177"/>
        <end position="196"/>
    </location>
</feature>
<dbReference type="Proteomes" id="UP000181728">
    <property type="component" value="Unassembled WGS sequence"/>
</dbReference>
<evidence type="ECO:0000256" key="8">
    <source>
        <dbReference type="ARBA" id="ARBA00023136"/>
    </source>
</evidence>
<evidence type="ECO:0000313" key="11">
    <source>
        <dbReference type="Proteomes" id="UP000181728"/>
    </source>
</evidence>